<evidence type="ECO:0000313" key="1">
    <source>
        <dbReference type="EMBL" id="MBX67869.1"/>
    </source>
</evidence>
<reference evidence="1" key="1">
    <citation type="submission" date="2018-02" db="EMBL/GenBank/DDBJ databases">
        <title>Rhizophora mucronata_Transcriptome.</title>
        <authorList>
            <person name="Meera S.P."/>
            <person name="Sreeshan A."/>
            <person name="Augustine A."/>
        </authorList>
    </citation>
    <scope>NUCLEOTIDE SEQUENCE</scope>
    <source>
        <tissue evidence="1">Leaf</tissue>
    </source>
</reference>
<sequence>MNFRAANYFLKQILGILVWIAHPSLPNSM</sequence>
<dbReference type="EMBL" id="GGEC01087385">
    <property type="protein sequence ID" value="MBX67869.1"/>
    <property type="molecule type" value="Transcribed_RNA"/>
</dbReference>
<proteinExistence type="predicted"/>
<accession>A0A2P2QLH5</accession>
<organism evidence="1">
    <name type="scientific">Rhizophora mucronata</name>
    <name type="common">Asiatic mangrove</name>
    <dbReference type="NCBI Taxonomy" id="61149"/>
    <lineage>
        <taxon>Eukaryota</taxon>
        <taxon>Viridiplantae</taxon>
        <taxon>Streptophyta</taxon>
        <taxon>Embryophyta</taxon>
        <taxon>Tracheophyta</taxon>
        <taxon>Spermatophyta</taxon>
        <taxon>Magnoliopsida</taxon>
        <taxon>eudicotyledons</taxon>
        <taxon>Gunneridae</taxon>
        <taxon>Pentapetalae</taxon>
        <taxon>rosids</taxon>
        <taxon>fabids</taxon>
        <taxon>Malpighiales</taxon>
        <taxon>Rhizophoraceae</taxon>
        <taxon>Rhizophora</taxon>
    </lineage>
</organism>
<dbReference type="AlphaFoldDB" id="A0A2P2QLH5"/>
<protein>
    <submittedName>
        <fullName evidence="1">Uncharacterized protein</fullName>
    </submittedName>
</protein>
<name>A0A2P2QLH5_RHIMU</name>